<dbReference type="AlphaFoldDB" id="X1C6N9"/>
<dbReference type="InterPro" id="IPR017900">
    <property type="entry name" value="4Fe4S_Fe_S_CS"/>
</dbReference>
<feature type="domain" description="4Fe-4S ferredoxin-type" evidence="1">
    <location>
        <begin position="146"/>
        <end position="175"/>
    </location>
</feature>
<protein>
    <recommendedName>
        <fullName evidence="1">4Fe-4S ferredoxin-type domain-containing protein</fullName>
    </recommendedName>
</protein>
<accession>X1C6N9</accession>
<sequence length="294" mass="32775">LFTHGETKLGRVFVQEAHLSHDNALHVLDYERASEVIKTATQRGISLCYCRHKMGHVGRACDAPMTICMTFGGVAASLIKHEFAREVDVGEGLDLLQQAQDHHLVQFGENVRREVAFICNCCGCCCEAMIAARRFGWLHPVHTSNFVPRIQLEECTGCGKCVNVCPVEAMTLVSANDPHRPNRRRAWLNEKVCLGCGVCVNVCPNQGLRLESRPERVITPLDSTQRTVVMAIERGMLHDLIFDNHALVSHRAMAAILGIILKLPPIKQSLASQQMKSRYLESLLAWGKQHYSPS</sequence>
<organism evidence="2">
    <name type="scientific">marine sediment metagenome</name>
    <dbReference type="NCBI Taxonomy" id="412755"/>
    <lineage>
        <taxon>unclassified sequences</taxon>
        <taxon>metagenomes</taxon>
        <taxon>ecological metagenomes</taxon>
    </lineage>
</organism>
<feature type="domain" description="4Fe-4S ferredoxin-type" evidence="1">
    <location>
        <begin position="184"/>
        <end position="213"/>
    </location>
</feature>
<evidence type="ECO:0000259" key="1">
    <source>
        <dbReference type="PROSITE" id="PS51379"/>
    </source>
</evidence>
<dbReference type="EMBL" id="BART01016309">
    <property type="protein sequence ID" value="GAG80076.1"/>
    <property type="molecule type" value="Genomic_DNA"/>
</dbReference>
<reference evidence="2" key="1">
    <citation type="journal article" date="2014" name="Front. Microbiol.">
        <title>High frequency of phylogenetically diverse reductive dehalogenase-homologous genes in deep subseafloor sedimentary metagenomes.</title>
        <authorList>
            <person name="Kawai M."/>
            <person name="Futagami T."/>
            <person name="Toyoda A."/>
            <person name="Takaki Y."/>
            <person name="Nishi S."/>
            <person name="Hori S."/>
            <person name="Arai W."/>
            <person name="Tsubouchi T."/>
            <person name="Morono Y."/>
            <person name="Uchiyama I."/>
            <person name="Ito T."/>
            <person name="Fujiyama A."/>
            <person name="Inagaki F."/>
            <person name="Takami H."/>
        </authorList>
    </citation>
    <scope>NUCLEOTIDE SEQUENCE</scope>
    <source>
        <strain evidence="2">Expedition CK06-06</strain>
    </source>
</reference>
<dbReference type="PRINTS" id="PR01868">
    <property type="entry name" value="ABCEFAMILY"/>
</dbReference>
<dbReference type="PROSITE" id="PS51379">
    <property type="entry name" value="4FE4S_FER_2"/>
    <property type="match status" value="2"/>
</dbReference>
<dbReference type="InterPro" id="IPR013283">
    <property type="entry name" value="RLI1"/>
</dbReference>
<feature type="non-terminal residue" evidence="2">
    <location>
        <position position="1"/>
    </location>
</feature>
<dbReference type="Gene3D" id="3.30.70.3270">
    <property type="match status" value="1"/>
</dbReference>
<evidence type="ECO:0000313" key="2">
    <source>
        <dbReference type="EMBL" id="GAG80076.1"/>
    </source>
</evidence>
<name>X1C6N9_9ZZZZ</name>
<comment type="caution">
    <text evidence="2">The sequence shown here is derived from an EMBL/GenBank/DDBJ whole genome shotgun (WGS) entry which is preliminary data.</text>
</comment>
<dbReference type="SUPFAM" id="SSF54862">
    <property type="entry name" value="4Fe-4S ferredoxins"/>
    <property type="match status" value="1"/>
</dbReference>
<dbReference type="Pfam" id="PF12838">
    <property type="entry name" value="Fer4_7"/>
    <property type="match status" value="1"/>
</dbReference>
<dbReference type="PROSITE" id="PS00198">
    <property type="entry name" value="4FE4S_FER_1"/>
    <property type="match status" value="2"/>
</dbReference>
<proteinExistence type="predicted"/>
<dbReference type="InterPro" id="IPR017896">
    <property type="entry name" value="4Fe4S_Fe-S-bd"/>
</dbReference>
<gene>
    <name evidence="2" type="ORF">S01H4_31404</name>
</gene>